<dbReference type="SMART" id="SM00450">
    <property type="entry name" value="RHOD"/>
    <property type="match status" value="2"/>
</dbReference>
<proteinExistence type="predicted"/>
<feature type="domain" description="Rhodanese" evidence="3">
    <location>
        <begin position="15"/>
        <end position="135"/>
    </location>
</feature>
<dbReference type="EMBL" id="JAFBER010000001">
    <property type="protein sequence ID" value="MBM7643936.1"/>
    <property type="molecule type" value="Genomic_DNA"/>
</dbReference>
<evidence type="ECO:0000313" key="5">
    <source>
        <dbReference type="Proteomes" id="UP000808914"/>
    </source>
</evidence>
<dbReference type="CDD" id="cd01448">
    <property type="entry name" value="TST_Repeat_1"/>
    <property type="match status" value="1"/>
</dbReference>
<evidence type="ECO:0000259" key="3">
    <source>
        <dbReference type="PROSITE" id="PS50206"/>
    </source>
</evidence>
<dbReference type="InterPro" id="IPR001763">
    <property type="entry name" value="Rhodanese-like_dom"/>
</dbReference>
<dbReference type="EC" id="2.8.1.1" evidence="4"/>
<dbReference type="InterPro" id="IPR036873">
    <property type="entry name" value="Rhodanese-like_dom_sf"/>
</dbReference>
<name>A0ABS2PV52_9BACL</name>
<organism evidence="4 5">
    <name type="scientific">Scopulibacillus daqui</name>
    <dbReference type="NCBI Taxonomy" id="1469162"/>
    <lineage>
        <taxon>Bacteria</taxon>
        <taxon>Bacillati</taxon>
        <taxon>Bacillota</taxon>
        <taxon>Bacilli</taxon>
        <taxon>Bacillales</taxon>
        <taxon>Sporolactobacillaceae</taxon>
        <taxon>Scopulibacillus</taxon>
    </lineage>
</organism>
<dbReference type="CDD" id="cd01449">
    <property type="entry name" value="TST_Repeat_2"/>
    <property type="match status" value="1"/>
</dbReference>
<dbReference type="PROSITE" id="PS50206">
    <property type="entry name" value="RHODANESE_3"/>
    <property type="match status" value="2"/>
</dbReference>
<dbReference type="RefSeq" id="WP_205001881.1">
    <property type="nucleotide sequence ID" value="NZ_JAFBER010000001.1"/>
</dbReference>
<evidence type="ECO:0000256" key="2">
    <source>
        <dbReference type="ARBA" id="ARBA00022737"/>
    </source>
</evidence>
<dbReference type="GO" id="GO:0004792">
    <property type="term" value="F:thiosulfate-cyanide sulfurtransferase activity"/>
    <property type="evidence" value="ECO:0007669"/>
    <property type="project" value="UniProtKB-EC"/>
</dbReference>
<keyword evidence="2" id="KW-0677">Repeat</keyword>
<gene>
    <name evidence="4" type="ORF">JOD45_000127</name>
</gene>
<reference evidence="4 5" key="1">
    <citation type="submission" date="2021-01" db="EMBL/GenBank/DDBJ databases">
        <title>Genomic Encyclopedia of Type Strains, Phase IV (KMG-IV): sequencing the most valuable type-strain genomes for metagenomic binning, comparative biology and taxonomic classification.</title>
        <authorList>
            <person name="Goeker M."/>
        </authorList>
    </citation>
    <scope>NUCLEOTIDE SEQUENCE [LARGE SCALE GENOMIC DNA]</scope>
    <source>
        <strain evidence="4 5">DSM 28236</strain>
    </source>
</reference>
<dbReference type="SUPFAM" id="SSF52821">
    <property type="entry name" value="Rhodanese/Cell cycle control phosphatase"/>
    <property type="match status" value="2"/>
</dbReference>
<evidence type="ECO:0000313" key="4">
    <source>
        <dbReference type="EMBL" id="MBM7643936.1"/>
    </source>
</evidence>
<dbReference type="GO" id="GO:0016784">
    <property type="term" value="F:3-mercaptopyruvate sulfurtransferase activity"/>
    <property type="evidence" value="ECO:0007669"/>
    <property type="project" value="UniProtKB-EC"/>
</dbReference>
<dbReference type="PANTHER" id="PTHR11364:SF27">
    <property type="entry name" value="SULFURTRANSFERASE"/>
    <property type="match status" value="1"/>
</dbReference>
<dbReference type="Gene3D" id="3.40.250.10">
    <property type="entry name" value="Rhodanese-like domain"/>
    <property type="match status" value="2"/>
</dbReference>
<feature type="domain" description="Rhodanese" evidence="3">
    <location>
        <begin position="167"/>
        <end position="277"/>
    </location>
</feature>
<protein>
    <submittedName>
        <fullName evidence="4">Thiosulfate/3-mercaptopyruvate sulfurtransferase</fullName>
        <ecNumber evidence="4">2.8.1.1</ecNumber>
        <ecNumber evidence="4">2.8.1.2</ecNumber>
    </submittedName>
</protein>
<dbReference type="EC" id="2.8.1.2" evidence="4"/>
<evidence type="ECO:0000256" key="1">
    <source>
        <dbReference type="ARBA" id="ARBA00022679"/>
    </source>
</evidence>
<dbReference type="PANTHER" id="PTHR11364">
    <property type="entry name" value="THIOSULFATE SULFERTANSFERASE"/>
    <property type="match status" value="1"/>
</dbReference>
<dbReference type="Proteomes" id="UP000808914">
    <property type="component" value="Unassembled WGS sequence"/>
</dbReference>
<dbReference type="Pfam" id="PF00581">
    <property type="entry name" value="Rhodanese"/>
    <property type="match status" value="2"/>
</dbReference>
<accession>A0ABS2PV52</accession>
<keyword evidence="5" id="KW-1185">Reference proteome</keyword>
<comment type="caution">
    <text evidence="4">The sequence shown here is derived from an EMBL/GenBank/DDBJ whole genome shotgun (WGS) entry which is preliminary data.</text>
</comment>
<keyword evidence="1 4" id="KW-0808">Transferase</keyword>
<dbReference type="InterPro" id="IPR045078">
    <property type="entry name" value="TST/MPST-like"/>
</dbReference>
<sequence>MNTIVSMEWVREHLNDENVVIVDCRFHLQDPNKGYHEYKASHIKGAVYFDLERDLSGPVRKHGGRHPLPDTTQLAFKLGDVGIDHNKTVVAYDDENSSISAARFWWLLKYMGHDKVYVMDEGFSSWVEKGYPTDDKKSIKTPTQFIPHVREEMVIKQSEVREQIKNPDDGWVLIDARGEERYSGKVEPMDKKAGHIPGAENWFWKDNIAQGGKWKSAEELKERFAPLKDKKSITVYCGSGVTACTNILALYEAGLTNVKLYPGSWSDWISYSENPVEAK</sequence>